<reference evidence="3 4" key="1">
    <citation type="submission" date="2019-07" db="EMBL/GenBank/DDBJ databases">
        <authorList>
            <person name="Huq M.A."/>
        </authorList>
    </citation>
    <scope>NUCLEOTIDE SEQUENCE [LARGE SCALE GENOMIC DNA]</scope>
    <source>
        <strain evidence="3 4">MAH-19</strain>
    </source>
</reference>
<dbReference type="InterPro" id="IPR010559">
    <property type="entry name" value="Sig_transdc_His_kin_internal"/>
</dbReference>
<dbReference type="EMBL" id="VLPK01000001">
    <property type="protein sequence ID" value="TSJ43465.1"/>
    <property type="molecule type" value="Genomic_DNA"/>
</dbReference>
<protein>
    <submittedName>
        <fullName evidence="3">Histidine kinase</fullName>
    </submittedName>
</protein>
<keyword evidence="3" id="KW-0808">Transferase</keyword>
<dbReference type="GO" id="GO:0016020">
    <property type="term" value="C:membrane"/>
    <property type="evidence" value="ECO:0007669"/>
    <property type="project" value="InterPro"/>
</dbReference>
<keyword evidence="1" id="KW-0812">Transmembrane</keyword>
<keyword evidence="1" id="KW-1133">Transmembrane helix</keyword>
<dbReference type="InterPro" id="IPR050640">
    <property type="entry name" value="Bact_2-comp_sensor_kinase"/>
</dbReference>
<organism evidence="3 4">
    <name type="scientific">Mucilaginibacter corticis</name>
    <dbReference type="NCBI Taxonomy" id="2597670"/>
    <lineage>
        <taxon>Bacteria</taxon>
        <taxon>Pseudomonadati</taxon>
        <taxon>Bacteroidota</taxon>
        <taxon>Sphingobacteriia</taxon>
        <taxon>Sphingobacteriales</taxon>
        <taxon>Sphingobacteriaceae</taxon>
        <taxon>Mucilaginibacter</taxon>
    </lineage>
</organism>
<evidence type="ECO:0000259" key="2">
    <source>
        <dbReference type="Pfam" id="PF06580"/>
    </source>
</evidence>
<keyword evidence="3" id="KW-0418">Kinase</keyword>
<feature type="transmembrane region" description="Helical" evidence="1">
    <location>
        <begin position="43"/>
        <end position="62"/>
    </location>
</feature>
<feature type="domain" description="Signal transduction histidine kinase internal region" evidence="2">
    <location>
        <begin position="171"/>
        <end position="248"/>
    </location>
</feature>
<feature type="transmembrane region" description="Helical" evidence="1">
    <location>
        <begin position="74"/>
        <end position="95"/>
    </location>
</feature>
<dbReference type="GO" id="GO:0000155">
    <property type="term" value="F:phosphorelay sensor kinase activity"/>
    <property type="evidence" value="ECO:0007669"/>
    <property type="project" value="InterPro"/>
</dbReference>
<accession>A0A556MUD4</accession>
<feature type="transmembrane region" description="Helical" evidence="1">
    <location>
        <begin position="126"/>
        <end position="151"/>
    </location>
</feature>
<dbReference type="Pfam" id="PF06580">
    <property type="entry name" value="His_kinase"/>
    <property type="match status" value="1"/>
</dbReference>
<dbReference type="Gene3D" id="3.30.565.10">
    <property type="entry name" value="Histidine kinase-like ATPase, C-terminal domain"/>
    <property type="match status" value="1"/>
</dbReference>
<dbReference type="SUPFAM" id="SSF55874">
    <property type="entry name" value="ATPase domain of HSP90 chaperone/DNA topoisomerase II/histidine kinase"/>
    <property type="match status" value="1"/>
</dbReference>
<evidence type="ECO:0000313" key="4">
    <source>
        <dbReference type="Proteomes" id="UP000318733"/>
    </source>
</evidence>
<dbReference type="PANTHER" id="PTHR34220:SF7">
    <property type="entry name" value="SENSOR HISTIDINE KINASE YPDA"/>
    <property type="match status" value="1"/>
</dbReference>
<dbReference type="Proteomes" id="UP000318733">
    <property type="component" value="Unassembled WGS sequence"/>
</dbReference>
<feature type="transmembrane region" description="Helical" evidence="1">
    <location>
        <begin position="9"/>
        <end position="31"/>
    </location>
</feature>
<dbReference type="PANTHER" id="PTHR34220">
    <property type="entry name" value="SENSOR HISTIDINE KINASE YPDA"/>
    <property type="match status" value="1"/>
</dbReference>
<keyword evidence="1" id="KW-0472">Membrane</keyword>
<sequence>MKKLIDNRWFLFAMPLVIWFMLLVLPFLPSAYNNIPEEIHHRFLINVIISNSLLLCLFYIHTYLLYPLINHKKWLWYILLLLATLGLYWLCWKFVRFEPHHGGQFQNHIPGREPFRNRPRWRGYEFGTVGFIPVLSPLVAILCSICYRVILDNRIRQQLLKERENVHLQSELTFLRSQISPHFMFNVLNNLVSLARKKSDDLEPALMNLSQLMRYMLYESDDHRVPLSKEIVYLKSYINLQMLRYGSNVTVNLDIDGNTDFNAIEPMLLIPFVENAFKHGIGMIDKPVIDIAITIDEKTHALIFRVRNQVSPLDASKDSSSGIGISNVKRRLVILYPNKHELDITNDNNTFTISLVINLSN</sequence>
<gene>
    <name evidence="3" type="ORF">FO440_04545</name>
</gene>
<keyword evidence="4" id="KW-1185">Reference proteome</keyword>
<evidence type="ECO:0000256" key="1">
    <source>
        <dbReference type="SAM" id="Phobius"/>
    </source>
</evidence>
<dbReference type="RefSeq" id="WP_144247031.1">
    <property type="nucleotide sequence ID" value="NZ_VLPK01000001.1"/>
</dbReference>
<dbReference type="InterPro" id="IPR036890">
    <property type="entry name" value="HATPase_C_sf"/>
</dbReference>
<name>A0A556MUD4_9SPHI</name>
<proteinExistence type="predicted"/>
<dbReference type="AlphaFoldDB" id="A0A556MUD4"/>
<dbReference type="OrthoDB" id="9792992at2"/>
<evidence type="ECO:0000313" key="3">
    <source>
        <dbReference type="EMBL" id="TSJ43465.1"/>
    </source>
</evidence>
<comment type="caution">
    <text evidence="3">The sequence shown here is derived from an EMBL/GenBank/DDBJ whole genome shotgun (WGS) entry which is preliminary data.</text>
</comment>